<comment type="caution">
    <text evidence="1">The sequence shown here is derived from an EMBL/GenBank/DDBJ whole genome shotgun (WGS) entry which is preliminary data.</text>
</comment>
<reference evidence="1" key="1">
    <citation type="submission" date="2020-05" db="EMBL/GenBank/DDBJ databases">
        <title>Large-scale comparative analyses of tick genomes elucidate their genetic diversity and vector capacities.</title>
        <authorList>
            <person name="Jia N."/>
            <person name="Wang J."/>
            <person name="Shi W."/>
            <person name="Du L."/>
            <person name="Sun Y."/>
            <person name="Zhan W."/>
            <person name="Jiang J."/>
            <person name="Wang Q."/>
            <person name="Zhang B."/>
            <person name="Ji P."/>
            <person name="Sakyi L.B."/>
            <person name="Cui X."/>
            <person name="Yuan T."/>
            <person name="Jiang B."/>
            <person name="Yang W."/>
            <person name="Lam T.T.-Y."/>
            <person name="Chang Q."/>
            <person name="Ding S."/>
            <person name="Wang X."/>
            <person name="Zhu J."/>
            <person name="Ruan X."/>
            <person name="Zhao L."/>
            <person name="Wei J."/>
            <person name="Que T."/>
            <person name="Du C."/>
            <person name="Cheng J."/>
            <person name="Dai P."/>
            <person name="Han X."/>
            <person name="Huang E."/>
            <person name="Gao Y."/>
            <person name="Liu J."/>
            <person name="Shao H."/>
            <person name="Ye R."/>
            <person name="Li L."/>
            <person name="Wei W."/>
            <person name="Wang X."/>
            <person name="Wang C."/>
            <person name="Yang T."/>
            <person name="Huo Q."/>
            <person name="Li W."/>
            <person name="Guo W."/>
            <person name="Chen H."/>
            <person name="Zhou L."/>
            <person name="Ni X."/>
            <person name="Tian J."/>
            <person name="Zhou Y."/>
            <person name="Sheng Y."/>
            <person name="Liu T."/>
            <person name="Pan Y."/>
            <person name="Xia L."/>
            <person name="Li J."/>
            <person name="Zhao F."/>
            <person name="Cao W."/>
        </authorList>
    </citation>
    <scope>NUCLEOTIDE SEQUENCE</scope>
    <source>
        <strain evidence="1">Dsil-2018</strain>
    </source>
</reference>
<organism evidence="1 2">
    <name type="scientific">Dermacentor silvarum</name>
    <name type="common">Tick</name>
    <dbReference type="NCBI Taxonomy" id="543639"/>
    <lineage>
        <taxon>Eukaryota</taxon>
        <taxon>Metazoa</taxon>
        <taxon>Ecdysozoa</taxon>
        <taxon>Arthropoda</taxon>
        <taxon>Chelicerata</taxon>
        <taxon>Arachnida</taxon>
        <taxon>Acari</taxon>
        <taxon>Parasitiformes</taxon>
        <taxon>Ixodida</taxon>
        <taxon>Ixodoidea</taxon>
        <taxon>Ixodidae</taxon>
        <taxon>Rhipicephalinae</taxon>
        <taxon>Dermacentor</taxon>
    </lineage>
</organism>
<evidence type="ECO:0000313" key="1">
    <source>
        <dbReference type="EMBL" id="KAH7938467.1"/>
    </source>
</evidence>
<dbReference type="EMBL" id="CM023477">
    <property type="protein sequence ID" value="KAH7938467.1"/>
    <property type="molecule type" value="Genomic_DNA"/>
</dbReference>
<accession>A0ACB8CC33</accession>
<gene>
    <name evidence="1" type="ORF">HPB49_023866</name>
</gene>
<evidence type="ECO:0000313" key="2">
    <source>
        <dbReference type="Proteomes" id="UP000821865"/>
    </source>
</evidence>
<proteinExistence type="predicted"/>
<dbReference type="Proteomes" id="UP000821865">
    <property type="component" value="Chromosome 8"/>
</dbReference>
<sequence>MGSKTTLFVCLTTLLLAAGPLSAAPTPEIDEIAAKIPVSALRSPTDVNIRIPETFNMKLLAGRGGTDLNIDIPAILNLRLDRSRGGNGGMLLDLFGSSKRARSA</sequence>
<keyword evidence="2" id="KW-1185">Reference proteome</keyword>
<protein>
    <submittedName>
        <fullName evidence="1">Uncharacterized protein</fullName>
    </submittedName>
</protein>
<name>A0ACB8CC33_DERSI</name>